<feature type="compositionally biased region" description="Polar residues" evidence="4">
    <location>
        <begin position="355"/>
        <end position="367"/>
    </location>
</feature>
<dbReference type="GO" id="GO:0004843">
    <property type="term" value="F:cysteine-type deubiquitinase activity"/>
    <property type="evidence" value="ECO:0007669"/>
    <property type="project" value="TreeGrafter"/>
</dbReference>
<evidence type="ECO:0000256" key="1">
    <source>
        <dbReference type="ARBA" id="ARBA00004496"/>
    </source>
</evidence>
<proteinExistence type="inferred from homology"/>
<dbReference type="PANTHER" id="PTHR33662:SF2">
    <property type="entry name" value="UBIQUITIN THIOESTERASE OTULIN"/>
    <property type="match status" value="1"/>
</dbReference>
<dbReference type="EMBL" id="SWJQ01000065">
    <property type="protein sequence ID" value="TRZ23739.1"/>
    <property type="molecule type" value="Genomic_DNA"/>
</dbReference>
<name>A0A8K1GU56_9PASS</name>
<protein>
    <submittedName>
        <fullName evidence="5">Uncharacterized protein</fullName>
    </submittedName>
</protein>
<evidence type="ECO:0000256" key="3">
    <source>
        <dbReference type="ARBA" id="ARBA00022490"/>
    </source>
</evidence>
<dbReference type="GO" id="GO:0010803">
    <property type="term" value="P:regulation of tumor necrosis factor-mediated signaling pathway"/>
    <property type="evidence" value="ECO:0007669"/>
    <property type="project" value="TreeGrafter"/>
</dbReference>
<feature type="compositionally biased region" description="Basic and acidic residues" evidence="4">
    <location>
        <begin position="402"/>
        <end position="429"/>
    </location>
</feature>
<dbReference type="GO" id="GO:0050728">
    <property type="term" value="P:negative regulation of inflammatory response"/>
    <property type="evidence" value="ECO:0007669"/>
    <property type="project" value="TreeGrafter"/>
</dbReference>
<dbReference type="AlphaFoldDB" id="A0A8K1GU56"/>
<keyword evidence="6" id="KW-1185">Reference proteome</keyword>
<dbReference type="Proteomes" id="UP000796761">
    <property type="component" value="Unassembled WGS sequence"/>
</dbReference>
<evidence type="ECO:0000256" key="4">
    <source>
        <dbReference type="SAM" id="MobiDB-lite"/>
    </source>
</evidence>
<evidence type="ECO:0000313" key="5">
    <source>
        <dbReference type="EMBL" id="TRZ23739.1"/>
    </source>
</evidence>
<comment type="similarity">
    <text evidence="2">Belongs to the peptidase C65 family. Otulin subfamily.</text>
</comment>
<dbReference type="GO" id="GO:0045087">
    <property type="term" value="P:innate immune response"/>
    <property type="evidence" value="ECO:0007669"/>
    <property type="project" value="TreeGrafter"/>
</dbReference>
<dbReference type="InterPro" id="IPR023236">
    <property type="entry name" value="OTULINL"/>
</dbReference>
<keyword evidence="3" id="KW-0963">Cytoplasm</keyword>
<feature type="region of interest" description="Disordered" evidence="4">
    <location>
        <begin position="355"/>
        <end position="469"/>
    </location>
</feature>
<accession>A0A8K1GU56</accession>
<dbReference type="PANTHER" id="PTHR33662">
    <property type="entry name" value="OTU DEUBIQUITINASE WITH LINEAR LINKAGE-SPECIFICITY A-RELATED"/>
    <property type="match status" value="1"/>
</dbReference>
<dbReference type="GO" id="GO:0005737">
    <property type="term" value="C:cytoplasm"/>
    <property type="evidence" value="ECO:0007669"/>
    <property type="project" value="UniProtKB-SubCell"/>
</dbReference>
<dbReference type="InterPro" id="IPR023235">
    <property type="entry name" value="FAM105"/>
</dbReference>
<organism evidence="5 6">
    <name type="scientific">Zosterops borbonicus</name>
    <dbReference type="NCBI Taxonomy" id="364589"/>
    <lineage>
        <taxon>Eukaryota</taxon>
        <taxon>Metazoa</taxon>
        <taxon>Chordata</taxon>
        <taxon>Craniata</taxon>
        <taxon>Vertebrata</taxon>
        <taxon>Euteleostomi</taxon>
        <taxon>Archelosauria</taxon>
        <taxon>Archosauria</taxon>
        <taxon>Dinosauria</taxon>
        <taxon>Saurischia</taxon>
        <taxon>Theropoda</taxon>
        <taxon>Coelurosauria</taxon>
        <taxon>Aves</taxon>
        <taxon>Neognathae</taxon>
        <taxon>Neoaves</taxon>
        <taxon>Telluraves</taxon>
        <taxon>Australaves</taxon>
        <taxon>Passeriformes</taxon>
        <taxon>Sylvioidea</taxon>
        <taxon>Zosteropidae</taxon>
        <taxon>Zosterops</taxon>
    </lineage>
</organism>
<dbReference type="OrthoDB" id="6288034at2759"/>
<feature type="compositionally biased region" description="Acidic residues" evidence="4">
    <location>
        <begin position="458"/>
        <end position="469"/>
    </location>
</feature>
<evidence type="ECO:0000313" key="6">
    <source>
        <dbReference type="Proteomes" id="UP000796761"/>
    </source>
</evidence>
<evidence type="ECO:0000256" key="2">
    <source>
        <dbReference type="ARBA" id="ARBA00010267"/>
    </source>
</evidence>
<dbReference type="Pfam" id="PF16218">
    <property type="entry name" value="Peptidase_C101"/>
    <property type="match status" value="2"/>
</dbReference>
<dbReference type="PRINTS" id="PR02055">
    <property type="entry name" value="PROTEINF105"/>
</dbReference>
<gene>
    <name evidence="5" type="ORF">HGM15179_003359</name>
</gene>
<comment type="caution">
    <text evidence="5">The sequence shown here is derived from an EMBL/GenBank/DDBJ whole genome shotgun (WGS) entry which is preliminary data.</text>
</comment>
<comment type="subcellular location">
    <subcellularLocation>
        <location evidence="1">Cytoplasm</location>
    </subcellularLocation>
</comment>
<dbReference type="PRINTS" id="PR02056">
    <property type="entry name" value="PROTEINF105A"/>
</dbReference>
<reference evidence="5" key="1">
    <citation type="submission" date="2019-04" db="EMBL/GenBank/DDBJ databases">
        <title>Genome assembly of Zosterops borbonicus 15179.</title>
        <authorList>
            <person name="Leroy T."/>
            <person name="Anselmetti Y."/>
            <person name="Tilak M.-K."/>
            <person name="Nabholz B."/>
        </authorList>
    </citation>
    <scope>NUCLEOTIDE SEQUENCE</scope>
    <source>
        <strain evidence="5">HGM_15179</strain>
        <tissue evidence="5">Muscle</tissue>
    </source>
</reference>
<dbReference type="CDD" id="cd22799">
    <property type="entry name" value="OTU_OTUL"/>
    <property type="match status" value="1"/>
</dbReference>
<sequence>MGLFSLEERRVRGDVFTLYNYLKEALARWSNYLQRQLIRNLSVLPEVDLLGYSAREWKGETKQAKQMREAYEELFRSCHIKYLRQVRRDNYSVVRAVLFQIFSQGIPFPSWMKERDILKLPEKLLYSQGCNWIQQYSFGPERYTGPNAFGKLRKCMEALKTNWAEISATRDYEERGSICSTLFSDESKEYKLYEAIKFIMLYEVVEAYEKIKSRDEPVHNLFNLLFARDSSSDPLSFMMNHLNSIGDSICLDQVELFLLGYLLEVKIRVYRLHRFNTEEFQVNYPDVYRREWNEICLLTEDDRYFHIPLFRTTWIRTERKGLKEETQKPKTGMFWFYVENDKACRKRQISNNQDNLQGWMTEPSSLSAGAEDKKESVPTQLMKRKNEVGVASEELGSANAAVDHKEKTTSEIRQDCVYRSSGRPEETDTIKSLGMDQDASMNCEPYGPVSGNCAAMESSEESEEDMYRDEEEIEREKILLCETNSSEYKLSVSPEMDIMEYCRKEWRGNTPAAKRMRKGYEAVAQKFASIRRIRGDNYCAFRATLFQALSQATQLPRWLQSEDFTMLPENLLSKYDWIKQWQLRQKPGKRMGEISDEIKEYLILLRKKVGKIFWKNISEIKSPLEKQEACDKLFKNEEEEYCLYEALKFLMLNTAIELYNADKSGMRVPVFSWLLFARDTSSNPCQLMQNHLNHIGHSGGLEQVEMFLLAYALQYTIQVYRLYKFSTDEFITLYPNDPQEEWPMVTLITEDDRHYNIPVRMCQETML</sequence>
<dbReference type="GO" id="GO:1990108">
    <property type="term" value="P:protein linear deubiquitination"/>
    <property type="evidence" value="ECO:0007669"/>
    <property type="project" value="TreeGrafter"/>
</dbReference>